<dbReference type="PANTHER" id="PTHR43975:SF2">
    <property type="entry name" value="EG:BACR7A4.14 PROTEIN-RELATED"/>
    <property type="match status" value="1"/>
</dbReference>
<proteinExistence type="inferred from homology"/>
<dbReference type="EC" id="1.1.1.159" evidence="2"/>
<dbReference type="CDD" id="cd05233">
    <property type="entry name" value="SDR_c"/>
    <property type="match status" value="1"/>
</dbReference>
<sequence>MARMAGRSVIVTGAARGIGLAIARRFVRAGANVTLSDIDETRLAREVAALEAEGWDGKTQAFPADLRERLSMSNLIATTIDAYDGLDVLVNASRLLVASKPLDPEGDALDATLQENVMATLRLSQLAARRMTALAEEESRPADRAIVNISSVLGRRAAPELLAFSVACAALEQLTRVLALALAPTGIRVNALAIGGIPGTALAAALPDIDLTETLARLTPLGRISDPQECAEAALFLASPAASFVTGQILTVDGGRTLVDPIAAPD</sequence>
<accession>A0A840SGG3</accession>
<name>A0A840SGG3_9RHOB</name>
<dbReference type="Proteomes" id="UP000549457">
    <property type="component" value="Unassembled WGS sequence"/>
</dbReference>
<evidence type="ECO:0000313" key="2">
    <source>
        <dbReference type="EMBL" id="MBB5220957.1"/>
    </source>
</evidence>
<evidence type="ECO:0000256" key="1">
    <source>
        <dbReference type="ARBA" id="ARBA00006484"/>
    </source>
</evidence>
<protein>
    <submittedName>
        <fullName evidence="2">7-alpha-hydroxysteroid dehydrogenase</fullName>
        <ecNumber evidence="2">1.1.1.159</ecNumber>
    </submittedName>
</protein>
<dbReference type="InterPro" id="IPR002347">
    <property type="entry name" value="SDR_fam"/>
</dbReference>
<gene>
    <name evidence="2" type="ORF">HNP73_000878</name>
</gene>
<dbReference type="RefSeq" id="WP_184147375.1">
    <property type="nucleotide sequence ID" value="NZ_JACHFM010000001.1"/>
</dbReference>
<comment type="caution">
    <text evidence="2">The sequence shown here is derived from an EMBL/GenBank/DDBJ whole genome shotgun (WGS) entry which is preliminary data.</text>
</comment>
<comment type="similarity">
    <text evidence="1">Belongs to the short-chain dehydrogenases/reductases (SDR) family.</text>
</comment>
<organism evidence="2 3">
    <name type="scientific">Amaricoccus macauensis</name>
    <dbReference type="NCBI Taxonomy" id="57001"/>
    <lineage>
        <taxon>Bacteria</taxon>
        <taxon>Pseudomonadati</taxon>
        <taxon>Pseudomonadota</taxon>
        <taxon>Alphaproteobacteria</taxon>
        <taxon>Rhodobacterales</taxon>
        <taxon>Paracoccaceae</taxon>
        <taxon>Amaricoccus</taxon>
    </lineage>
</organism>
<dbReference type="SUPFAM" id="SSF51735">
    <property type="entry name" value="NAD(P)-binding Rossmann-fold domains"/>
    <property type="match status" value="1"/>
</dbReference>
<evidence type="ECO:0000313" key="3">
    <source>
        <dbReference type="Proteomes" id="UP000549457"/>
    </source>
</evidence>
<dbReference type="EMBL" id="JACHFM010000001">
    <property type="protein sequence ID" value="MBB5220957.1"/>
    <property type="molecule type" value="Genomic_DNA"/>
</dbReference>
<dbReference type="Pfam" id="PF13561">
    <property type="entry name" value="adh_short_C2"/>
    <property type="match status" value="1"/>
</dbReference>
<keyword evidence="3" id="KW-1185">Reference proteome</keyword>
<dbReference type="PRINTS" id="PR00081">
    <property type="entry name" value="GDHRDH"/>
</dbReference>
<reference evidence="2 3" key="1">
    <citation type="submission" date="2020-08" db="EMBL/GenBank/DDBJ databases">
        <title>Genomic Encyclopedia of Type Strains, Phase IV (KMG-IV): sequencing the most valuable type-strain genomes for metagenomic binning, comparative biology and taxonomic classification.</title>
        <authorList>
            <person name="Goeker M."/>
        </authorList>
    </citation>
    <scope>NUCLEOTIDE SEQUENCE [LARGE SCALE GENOMIC DNA]</scope>
    <source>
        <strain evidence="2 3">DSM 101730</strain>
    </source>
</reference>
<dbReference type="AlphaFoldDB" id="A0A840SGG3"/>
<dbReference type="InterPro" id="IPR036291">
    <property type="entry name" value="NAD(P)-bd_dom_sf"/>
</dbReference>
<dbReference type="Gene3D" id="3.40.50.720">
    <property type="entry name" value="NAD(P)-binding Rossmann-like Domain"/>
    <property type="match status" value="1"/>
</dbReference>
<dbReference type="PANTHER" id="PTHR43975">
    <property type="entry name" value="ZGC:101858"/>
    <property type="match status" value="1"/>
</dbReference>
<dbReference type="FunFam" id="3.40.50.720:FF:000084">
    <property type="entry name" value="Short-chain dehydrogenase reductase"/>
    <property type="match status" value="1"/>
</dbReference>
<dbReference type="GO" id="GO:0008709">
    <property type="term" value="F:cholate 7-alpha-dehydrogenase (NAD+) activity"/>
    <property type="evidence" value="ECO:0007669"/>
    <property type="project" value="UniProtKB-EC"/>
</dbReference>
<keyword evidence="2" id="KW-0560">Oxidoreductase</keyword>